<dbReference type="EMBL" id="NMUH01000111">
    <property type="protein sequence ID" value="MQL71853.1"/>
    <property type="molecule type" value="Genomic_DNA"/>
</dbReference>
<comment type="domain">
    <text evidence="8">The DHHC domain is required for palmitoyltransferase activity.</text>
</comment>
<dbReference type="Proteomes" id="UP000652761">
    <property type="component" value="Unassembled WGS sequence"/>
</dbReference>
<evidence type="ECO:0000256" key="1">
    <source>
        <dbReference type="ARBA" id="ARBA00004141"/>
    </source>
</evidence>
<evidence type="ECO:0000259" key="10">
    <source>
        <dbReference type="Pfam" id="PF01529"/>
    </source>
</evidence>
<dbReference type="GO" id="GO:0005783">
    <property type="term" value="C:endoplasmic reticulum"/>
    <property type="evidence" value="ECO:0007669"/>
    <property type="project" value="TreeGrafter"/>
</dbReference>
<accession>A0A843TQY2</accession>
<keyword evidence="5 8" id="KW-1133">Transmembrane helix</keyword>
<dbReference type="GO" id="GO:0019706">
    <property type="term" value="F:protein-cysteine S-palmitoyltransferase activity"/>
    <property type="evidence" value="ECO:0007669"/>
    <property type="project" value="UniProtKB-EC"/>
</dbReference>
<comment type="catalytic activity">
    <reaction evidence="8">
        <text>L-cysteinyl-[protein] + hexadecanoyl-CoA = S-hexadecanoyl-L-cysteinyl-[protein] + CoA</text>
        <dbReference type="Rhea" id="RHEA:36683"/>
        <dbReference type="Rhea" id="RHEA-COMP:10131"/>
        <dbReference type="Rhea" id="RHEA-COMP:11032"/>
        <dbReference type="ChEBI" id="CHEBI:29950"/>
        <dbReference type="ChEBI" id="CHEBI:57287"/>
        <dbReference type="ChEBI" id="CHEBI:57379"/>
        <dbReference type="ChEBI" id="CHEBI:74151"/>
        <dbReference type="EC" id="2.3.1.225"/>
    </reaction>
</comment>
<feature type="region of interest" description="Disordered" evidence="9">
    <location>
        <begin position="420"/>
        <end position="448"/>
    </location>
</feature>
<evidence type="ECO:0000313" key="11">
    <source>
        <dbReference type="EMBL" id="MQL71853.1"/>
    </source>
</evidence>
<evidence type="ECO:0000256" key="2">
    <source>
        <dbReference type="ARBA" id="ARBA00008574"/>
    </source>
</evidence>
<dbReference type="Pfam" id="PF01529">
    <property type="entry name" value="DHHC"/>
    <property type="match status" value="1"/>
</dbReference>
<evidence type="ECO:0000256" key="8">
    <source>
        <dbReference type="RuleBase" id="RU079119"/>
    </source>
</evidence>
<feature type="non-terminal residue" evidence="11">
    <location>
        <position position="1"/>
    </location>
</feature>
<feature type="transmembrane region" description="Helical" evidence="8">
    <location>
        <begin position="43"/>
        <end position="67"/>
    </location>
</feature>
<feature type="non-terminal residue" evidence="11">
    <location>
        <position position="541"/>
    </location>
</feature>
<evidence type="ECO:0000313" key="12">
    <source>
        <dbReference type="Proteomes" id="UP000652761"/>
    </source>
</evidence>
<feature type="domain" description="Palmitoyltransferase DHHC" evidence="10">
    <location>
        <begin position="188"/>
        <end position="324"/>
    </location>
</feature>
<feature type="region of interest" description="Disordered" evidence="9">
    <location>
        <begin position="1"/>
        <end position="38"/>
    </location>
</feature>
<keyword evidence="7 8" id="KW-0012">Acyltransferase</keyword>
<keyword evidence="12" id="KW-1185">Reference proteome</keyword>
<comment type="caution">
    <text evidence="11">The sequence shown here is derived from an EMBL/GenBank/DDBJ whole genome shotgun (WGS) entry which is preliminary data.</text>
</comment>
<name>A0A843TQY2_COLES</name>
<evidence type="ECO:0000256" key="5">
    <source>
        <dbReference type="ARBA" id="ARBA00022989"/>
    </source>
</evidence>
<dbReference type="GO" id="GO:0005794">
    <property type="term" value="C:Golgi apparatus"/>
    <property type="evidence" value="ECO:0007669"/>
    <property type="project" value="TreeGrafter"/>
</dbReference>
<protein>
    <recommendedName>
        <fullName evidence="8">S-acyltransferase</fullName>
        <ecNumber evidence="8">2.3.1.225</ecNumber>
    </recommendedName>
    <alternativeName>
        <fullName evidence="8">Palmitoyltransferase</fullName>
    </alternativeName>
</protein>
<feature type="region of interest" description="Disordered" evidence="9">
    <location>
        <begin position="371"/>
        <end position="394"/>
    </location>
</feature>
<dbReference type="PANTHER" id="PTHR22883:SF306">
    <property type="entry name" value="PROTEIN S-ACYLTRANSFERASE 18"/>
    <property type="match status" value="1"/>
</dbReference>
<dbReference type="EC" id="2.3.1.225" evidence="8"/>
<dbReference type="AlphaFoldDB" id="A0A843TQY2"/>
<feature type="compositionally biased region" description="Acidic residues" evidence="9">
    <location>
        <begin position="335"/>
        <end position="350"/>
    </location>
</feature>
<dbReference type="PANTHER" id="PTHR22883">
    <property type="entry name" value="ZINC FINGER DHHC DOMAIN CONTAINING PROTEIN"/>
    <property type="match status" value="1"/>
</dbReference>
<feature type="region of interest" description="Disordered" evidence="9">
    <location>
        <begin position="335"/>
        <end position="354"/>
    </location>
</feature>
<proteinExistence type="inferred from homology"/>
<dbReference type="GO" id="GO:0006612">
    <property type="term" value="P:protein targeting to membrane"/>
    <property type="evidence" value="ECO:0007669"/>
    <property type="project" value="TreeGrafter"/>
</dbReference>
<keyword evidence="3 8" id="KW-0808">Transferase</keyword>
<feature type="transmembrane region" description="Helical" evidence="8">
    <location>
        <begin position="236"/>
        <end position="263"/>
    </location>
</feature>
<keyword evidence="6 8" id="KW-0472">Membrane</keyword>
<organism evidence="11 12">
    <name type="scientific">Colocasia esculenta</name>
    <name type="common">Wild taro</name>
    <name type="synonym">Arum esculentum</name>
    <dbReference type="NCBI Taxonomy" id="4460"/>
    <lineage>
        <taxon>Eukaryota</taxon>
        <taxon>Viridiplantae</taxon>
        <taxon>Streptophyta</taxon>
        <taxon>Embryophyta</taxon>
        <taxon>Tracheophyta</taxon>
        <taxon>Spermatophyta</taxon>
        <taxon>Magnoliopsida</taxon>
        <taxon>Liliopsida</taxon>
        <taxon>Araceae</taxon>
        <taxon>Aroideae</taxon>
        <taxon>Colocasieae</taxon>
        <taxon>Colocasia</taxon>
    </lineage>
</organism>
<gene>
    <name evidence="11" type="ORF">Taro_004161</name>
</gene>
<keyword evidence="4 8" id="KW-0812">Transmembrane</keyword>
<sequence>SPCRSHSCGPLTRKPQHNPDQELPYRQRHHPQPRPMRRHGWQLPLHPLQVVGMAVFAFLVAAFYAFLGPFLGNRVAENTIITLFSFTAFSVVVLFVRCTWIDPSDRTSIKKKKRAKKPKGMPKLNYRLILTHFLVRFFRRLEKKVLRCFIRRRYFDPLNSNNIQMEPLLPFPLIVPGDEGVAPDPKDDDISFCSLCDSEVKMHSKHCRSCNRCVDGFDHHCRWLNNCVGRRNYTTFVLLMVFVLLMLIEEGGTAVAIFVRCFADRRGMSKELEAKLHIRLPSGVLAAISAFLVLTTAYSSAALGQLFFFHVVLIRKGMRTYDYILAMREQNQVDPFDDLDSSSDESTDFDTPEKPSLVSRIMCSEQKLNQNEPRLSIRVDGEPNQPASNQERPSFSINPWKLIKMSKEKALAAAEKARERMRRQNTTETPTGAPLTPLKPLPSEMKKGPSVSLEKRKAMALMEVASVVPKGWFPSSPAGRFLSPRRRFSRSPSPKQPKYRSNFDLKLTEMSGELERYISRQVVCSVLRKSGENDDASPAGH</sequence>
<evidence type="ECO:0000256" key="9">
    <source>
        <dbReference type="SAM" id="MobiDB-lite"/>
    </source>
</evidence>
<feature type="compositionally biased region" description="Polar residues" evidence="9">
    <location>
        <begin position="385"/>
        <end position="394"/>
    </location>
</feature>
<evidence type="ECO:0000256" key="4">
    <source>
        <dbReference type="ARBA" id="ARBA00022692"/>
    </source>
</evidence>
<evidence type="ECO:0000256" key="7">
    <source>
        <dbReference type="ARBA" id="ARBA00023315"/>
    </source>
</evidence>
<feature type="transmembrane region" description="Helical" evidence="8">
    <location>
        <begin position="79"/>
        <end position="103"/>
    </location>
</feature>
<comment type="subcellular location">
    <subcellularLocation>
        <location evidence="1">Membrane</location>
        <topology evidence="1">Multi-pass membrane protein</topology>
    </subcellularLocation>
</comment>
<feature type="compositionally biased region" description="Basic residues" evidence="9">
    <location>
        <begin position="26"/>
        <end position="38"/>
    </location>
</feature>
<dbReference type="GO" id="GO:0016020">
    <property type="term" value="C:membrane"/>
    <property type="evidence" value="ECO:0007669"/>
    <property type="project" value="UniProtKB-SubCell"/>
</dbReference>
<dbReference type="PROSITE" id="PS50216">
    <property type="entry name" value="DHHC"/>
    <property type="match status" value="1"/>
</dbReference>
<reference evidence="11" key="1">
    <citation type="submission" date="2017-07" db="EMBL/GenBank/DDBJ databases">
        <title>Taro Niue Genome Assembly and Annotation.</title>
        <authorList>
            <person name="Atibalentja N."/>
            <person name="Keating K."/>
            <person name="Fields C.J."/>
        </authorList>
    </citation>
    <scope>NUCLEOTIDE SEQUENCE</scope>
    <source>
        <strain evidence="11">Niue_2</strain>
        <tissue evidence="11">Leaf</tissue>
    </source>
</reference>
<comment type="similarity">
    <text evidence="2 8">Belongs to the DHHC palmitoyltransferase family.</text>
</comment>
<evidence type="ECO:0000256" key="3">
    <source>
        <dbReference type="ARBA" id="ARBA00022679"/>
    </source>
</evidence>
<feature type="transmembrane region" description="Helical" evidence="8">
    <location>
        <begin position="284"/>
        <end position="309"/>
    </location>
</feature>
<feature type="region of interest" description="Disordered" evidence="9">
    <location>
        <begin position="479"/>
        <end position="501"/>
    </location>
</feature>
<dbReference type="InterPro" id="IPR039859">
    <property type="entry name" value="PFA4/ZDH16/20/ERF2-like"/>
</dbReference>
<dbReference type="InterPro" id="IPR001594">
    <property type="entry name" value="Palmitoyltrfase_DHHC"/>
</dbReference>
<evidence type="ECO:0000256" key="6">
    <source>
        <dbReference type="ARBA" id="ARBA00023136"/>
    </source>
</evidence>
<dbReference type="OrthoDB" id="9909019at2759"/>